<reference evidence="3 4" key="1">
    <citation type="submission" date="2024-01" db="EMBL/GenBank/DDBJ databases">
        <title>Uliginosibacterium soil sp. nov.</title>
        <authorList>
            <person name="Lv Y."/>
        </authorList>
    </citation>
    <scope>NUCLEOTIDE SEQUENCE [LARGE SCALE GENOMIC DNA]</scope>
    <source>
        <strain evidence="3 4">H3</strain>
    </source>
</reference>
<name>A0ABU6JZD6_9RHOO</name>
<evidence type="ECO:0000256" key="1">
    <source>
        <dbReference type="SAM" id="MobiDB-lite"/>
    </source>
</evidence>
<keyword evidence="4" id="KW-1185">Reference proteome</keyword>
<feature type="region of interest" description="Disordered" evidence="1">
    <location>
        <begin position="26"/>
        <end position="56"/>
    </location>
</feature>
<accession>A0ABU6JZD6</accession>
<dbReference type="Pfam" id="PF11191">
    <property type="entry name" value="DUF2782"/>
    <property type="match status" value="1"/>
</dbReference>
<dbReference type="RefSeq" id="WP_327597738.1">
    <property type="nucleotide sequence ID" value="NZ_JAYXHS010000001.1"/>
</dbReference>
<dbReference type="Gene3D" id="2.20.130.30">
    <property type="entry name" value="Protein of unknown function DUF2782"/>
    <property type="match status" value="1"/>
</dbReference>
<evidence type="ECO:0000313" key="3">
    <source>
        <dbReference type="EMBL" id="MEC5384769.1"/>
    </source>
</evidence>
<proteinExistence type="predicted"/>
<feature type="compositionally biased region" description="Pro residues" evidence="1">
    <location>
        <begin position="27"/>
        <end position="41"/>
    </location>
</feature>
<organism evidence="3 4">
    <name type="scientific">Uliginosibacterium silvisoli</name>
    <dbReference type="NCBI Taxonomy" id="3114758"/>
    <lineage>
        <taxon>Bacteria</taxon>
        <taxon>Pseudomonadati</taxon>
        <taxon>Pseudomonadota</taxon>
        <taxon>Betaproteobacteria</taxon>
        <taxon>Rhodocyclales</taxon>
        <taxon>Zoogloeaceae</taxon>
        <taxon>Uliginosibacterium</taxon>
    </lineage>
</organism>
<dbReference type="Proteomes" id="UP001331561">
    <property type="component" value="Unassembled WGS sequence"/>
</dbReference>
<evidence type="ECO:0000256" key="2">
    <source>
        <dbReference type="SAM" id="SignalP"/>
    </source>
</evidence>
<sequence>MKVRTSMLGLSLVLMAATSGQLMAADVPPPPPPPKLEPIPEPMGASLPGADDHEVTVSKRGGDRIEEFRFKGRLYMIRVTPAVGLPYTMVDDRGDGVFNRKDIRGTPMKPAQWNVLTW</sequence>
<keyword evidence="2" id="KW-0732">Signal</keyword>
<evidence type="ECO:0000313" key="4">
    <source>
        <dbReference type="Proteomes" id="UP001331561"/>
    </source>
</evidence>
<comment type="caution">
    <text evidence="3">The sequence shown here is derived from an EMBL/GenBank/DDBJ whole genome shotgun (WGS) entry which is preliminary data.</text>
</comment>
<dbReference type="InterPro" id="IPR021357">
    <property type="entry name" value="DUF2782"/>
</dbReference>
<dbReference type="EMBL" id="JAYXHS010000001">
    <property type="protein sequence ID" value="MEC5384769.1"/>
    <property type="molecule type" value="Genomic_DNA"/>
</dbReference>
<gene>
    <name evidence="3" type="ORF">VVD49_03495</name>
</gene>
<protein>
    <submittedName>
        <fullName evidence="3">DUF2782 domain-containing protein</fullName>
    </submittedName>
</protein>
<feature type="chain" id="PRO_5047338123" evidence="2">
    <location>
        <begin position="25"/>
        <end position="118"/>
    </location>
</feature>
<feature type="signal peptide" evidence="2">
    <location>
        <begin position="1"/>
        <end position="24"/>
    </location>
</feature>